<protein>
    <submittedName>
        <fullName evidence="1">Uncharacterized protein</fullName>
    </submittedName>
</protein>
<sequence length="11" mass="1278">MAFLILITSLR</sequence>
<organism evidence="1">
    <name type="scientific">Arundo donax</name>
    <name type="common">Giant reed</name>
    <name type="synonym">Donax arundinaceus</name>
    <dbReference type="NCBI Taxonomy" id="35708"/>
    <lineage>
        <taxon>Eukaryota</taxon>
        <taxon>Viridiplantae</taxon>
        <taxon>Streptophyta</taxon>
        <taxon>Embryophyta</taxon>
        <taxon>Tracheophyta</taxon>
        <taxon>Spermatophyta</taxon>
        <taxon>Magnoliopsida</taxon>
        <taxon>Liliopsida</taxon>
        <taxon>Poales</taxon>
        <taxon>Poaceae</taxon>
        <taxon>PACMAD clade</taxon>
        <taxon>Arundinoideae</taxon>
        <taxon>Arundineae</taxon>
        <taxon>Arundo</taxon>
    </lineage>
</organism>
<accession>A0A0A9H4D2</accession>
<evidence type="ECO:0000313" key="1">
    <source>
        <dbReference type="EMBL" id="JAE31592.1"/>
    </source>
</evidence>
<reference evidence="1" key="1">
    <citation type="submission" date="2014-09" db="EMBL/GenBank/DDBJ databases">
        <authorList>
            <person name="Magalhaes I.L.F."/>
            <person name="Oliveira U."/>
            <person name="Santos F.R."/>
            <person name="Vidigal T.H.D.A."/>
            <person name="Brescovit A.D."/>
            <person name="Santos A.J."/>
        </authorList>
    </citation>
    <scope>NUCLEOTIDE SEQUENCE</scope>
    <source>
        <tissue evidence="1">Shoot tissue taken approximately 20 cm above the soil surface</tissue>
    </source>
</reference>
<name>A0A0A9H4D2_ARUDO</name>
<reference evidence="1" key="2">
    <citation type="journal article" date="2015" name="Data Brief">
        <title>Shoot transcriptome of the giant reed, Arundo donax.</title>
        <authorList>
            <person name="Barrero R.A."/>
            <person name="Guerrero F.D."/>
            <person name="Moolhuijzen P."/>
            <person name="Goolsby J.A."/>
            <person name="Tidwell J."/>
            <person name="Bellgard S.E."/>
            <person name="Bellgard M.I."/>
        </authorList>
    </citation>
    <scope>NUCLEOTIDE SEQUENCE</scope>
    <source>
        <tissue evidence="1">Shoot tissue taken approximately 20 cm above the soil surface</tissue>
    </source>
</reference>
<dbReference type="EMBL" id="GBRH01166304">
    <property type="protein sequence ID" value="JAE31592.1"/>
    <property type="molecule type" value="Transcribed_RNA"/>
</dbReference>
<proteinExistence type="predicted"/>